<dbReference type="Gene3D" id="3.60.20.10">
    <property type="entry name" value="Glutamine Phosphoribosylpyrophosphate, subunit 1, domain 1"/>
    <property type="match status" value="1"/>
</dbReference>
<dbReference type="InterPro" id="IPR016545">
    <property type="entry name" value="UCP009120_prtse"/>
</dbReference>
<dbReference type="GO" id="GO:0000502">
    <property type="term" value="C:proteasome complex"/>
    <property type="evidence" value="ECO:0007669"/>
    <property type="project" value="UniProtKB-KW"/>
</dbReference>
<dbReference type="GO" id="GO:0006508">
    <property type="term" value="P:proteolysis"/>
    <property type="evidence" value="ECO:0007669"/>
    <property type="project" value="UniProtKB-KW"/>
</dbReference>
<dbReference type="GO" id="GO:0008233">
    <property type="term" value="F:peptidase activity"/>
    <property type="evidence" value="ECO:0007669"/>
    <property type="project" value="UniProtKB-KW"/>
</dbReference>
<reference evidence="2" key="1">
    <citation type="submission" date="2017-08" db="EMBL/GenBank/DDBJ databases">
        <authorList>
            <person name="Varghese N."/>
            <person name="Submissions S."/>
        </authorList>
    </citation>
    <scope>NUCLEOTIDE SEQUENCE [LARGE SCALE GENOMIC DNA]</scope>
    <source>
        <strain evidence="2">AP-Melu-1000-B4</strain>
    </source>
</reference>
<keyword evidence="1" id="KW-0645">Protease</keyword>
<dbReference type="RefSeq" id="WP_207760182.1">
    <property type="nucleotide sequence ID" value="NZ_OANS01000001.1"/>
</dbReference>
<dbReference type="Proteomes" id="UP000218069">
    <property type="component" value="Unassembled WGS sequence"/>
</dbReference>
<sequence>MTYCIGLCLKDGLVFLSDTRTNAGVDQIGTFRKMTIFQKDNDRIFTLLSAGNLAITQAVKEILLQGELLDGNNLWNVDNAHDAAVVVGNAIKEVYERDHASLEKAGIDFNCNLIFGGQVKGERPRLFNVYSAGNFIEATTETCYFQIGESKYGKPILDRVLSFNSPLSLATKCALISMDSTLNSNISVGLPLDLLVYEKNSFKAGKLVTLDESNPYFQMIHQHWGDRLREAFNSIAEPSWTGANKTRAIATNPKKMAALEVIHQPIKSRQKKVVKPAASGLKNRRLTKKVAVKAKA</sequence>
<dbReference type="PIRSF" id="PIRSF009120">
    <property type="entry name" value="UCP009120_prtse"/>
    <property type="match status" value="1"/>
</dbReference>
<keyword evidence="1" id="KW-0378">Hydrolase</keyword>
<dbReference type="SUPFAM" id="SSF56235">
    <property type="entry name" value="N-terminal nucleophile aminohydrolases (Ntn hydrolases)"/>
    <property type="match status" value="1"/>
</dbReference>
<keyword evidence="2" id="KW-1185">Reference proteome</keyword>
<name>A0A240E055_9BURK</name>
<proteinExistence type="predicted"/>
<protein>
    <submittedName>
        <fullName evidence="1">Putative proteasome-type protease</fullName>
    </submittedName>
</protein>
<dbReference type="AlphaFoldDB" id="A0A240E055"/>
<keyword evidence="1" id="KW-0647">Proteasome</keyword>
<evidence type="ECO:0000313" key="1">
    <source>
        <dbReference type="EMBL" id="SNX28304.1"/>
    </source>
</evidence>
<gene>
    <name evidence="1" type="ORF">SAMN06295945_0630</name>
</gene>
<evidence type="ECO:0000313" key="2">
    <source>
        <dbReference type="Proteomes" id="UP000218069"/>
    </source>
</evidence>
<organism evidence="1 2">
    <name type="scientific">Polynucleobacter meluiroseus</name>
    <dbReference type="NCBI Taxonomy" id="1938814"/>
    <lineage>
        <taxon>Bacteria</taxon>
        <taxon>Pseudomonadati</taxon>
        <taxon>Pseudomonadota</taxon>
        <taxon>Betaproteobacteria</taxon>
        <taxon>Burkholderiales</taxon>
        <taxon>Burkholderiaceae</taxon>
        <taxon>Polynucleobacter</taxon>
    </lineage>
</organism>
<dbReference type="EMBL" id="OANS01000001">
    <property type="protein sequence ID" value="SNX28304.1"/>
    <property type="molecule type" value="Genomic_DNA"/>
</dbReference>
<accession>A0A240E055</accession>
<dbReference type="InterPro" id="IPR029055">
    <property type="entry name" value="Ntn_hydrolases_N"/>
</dbReference>